<gene>
    <name evidence="2" type="ORF">CC84DRAFT_1220661</name>
</gene>
<feature type="compositionally biased region" description="Low complexity" evidence="1">
    <location>
        <begin position="105"/>
        <end position="132"/>
    </location>
</feature>
<proteinExistence type="predicted"/>
<feature type="compositionally biased region" description="Basic and acidic residues" evidence="1">
    <location>
        <begin position="14"/>
        <end position="23"/>
    </location>
</feature>
<evidence type="ECO:0000256" key="1">
    <source>
        <dbReference type="SAM" id="MobiDB-lite"/>
    </source>
</evidence>
<dbReference type="AlphaFoldDB" id="A0A177C6J5"/>
<feature type="region of interest" description="Disordered" evidence="1">
    <location>
        <begin position="102"/>
        <end position="163"/>
    </location>
</feature>
<evidence type="ECO:0000313" key="3">
    <source>
        <dbReference type="Proteomes" id="UP000077069"/>
    </source>
</evidence>
<dbReference type="RefSeq" id="XP_018032685.1">
    <property type="nucleotide sequence ID" value="XM_018183187.1"/>
</dbReference>
<evidence type="ECO:0000313" key="2">
    <source>
        <dbReference type="EMBL" id="OAG02320.1"/>
    </source>
</evidence>
<accession>A0A177C6J5</accession>
<reference evidence="2 3" key="1">
    <citation type="submission" date="2016-05" db="EMBL/GenBank/DDBJ databases">
        <title>Comparative analysis of secretome profiles of manganese(II)-oxidizing ascomycete fungi.</title>
        <authorList>
            <consortium name="DOE Joint Genome Institute"/>
            <person name="Zeiner C.A."/>
            <person name="Purvine S.O."/>
            <person name="Zink E.M."/>
            <person name="Wu S."/>
            <person name="Pasa-Tolic L."/>
            <person name="Chaput D.L."/>
            <person name="Haridas S."/>
            <person name="Grigoriev I.V."/>
            <person name="Santelli C.M."/>
            <person name="Hansel C.M."/>
        </authorList>
    </citation>
    <scope>NUCLEOTIDE SEQUENCE [LARGE SCALE GENOMIC DNA]</scope>
    <source>
        <strain evidence="2 3">AP3s5-JAC2a</strain>
    </source>
</reference>
<name>A0A177C6J5_9PLEO</name>
<protein>
    <submittedName>
        <fullName evidence="2">Uncharacterized protein</fullName>
    </submittedName>
</protein>
<dbReference type="EMBL" id="KV441556">
    <property type="protein sequence ID" value="OAG02320.1"/>
    <property type="molecule type" value="Genomic_DNA"/>
</dbReference>
<feature type="compositionally biased region" description="Pro residues" evidence="1">
    <location>
        <begin position="133"/>
        <end position="142"/>
    </location>
</feature>
<dbReference type="GeneID" id="28766673"/>
<feature type="compositionally biased region" description="Pro residues" evidence="1">
    <location>
        <begin position="295"/>
        <end position="314"/>
    </location>
</feature>
<feature type="region of interest" description="Disordered" evidence="1">
    <location>
        <begin position="1"/>
        <end position="78"/>
    </location>
</feature>
<dbReference type="Proteomes" id="UP000077069">
    <property type="component" value="Unassembled WGS sequence"/>
</dbReference>
<feature type="region of interest" description="Disordered" evidence="1">
    <location>
        <begin position="294"/>
        <end position="378"/>
    </location>
</feature>
<organism evidence="2 3">
    <name type="scientific">Paraphaeosphaeria sporulosa</name>
    <dbReference type="NCBI Taxonomy" id="1460663"/>
    <lineage>
        <taxon>Eukaryota</taxon>
        <taxon>Fungi</taxon>
        <taxon>Dikarya</taxon>
        <taxon>Ascomycota</taxon>
        <taxon>Pezizomycotina</taxon>
        <taxon>Dothideomycetes</taxon>
        <taxon>Pleosporomycetidae</taxon>
        <taxon>Pleosporales</taxon>
        <taxon>Massarineae</taxon>
        <taxon>Didymosphaeriaceae</taxon>
        <taxon>Paraphaeosphaeria</taxon>
    </lineage>
</organism>
<dbReference type="OrthoDB" id="3801079at2759"/>
<feature type="compositionally biased region" description="Basic and acidic residues" evidence="1">
    <location>
        <begin position="353"/>
        <end position="378"/>
    </location>
</feature>
<dbReference type="InParanoid" id="A0A177C6J5"/>
<keyword evidence="3" id="KW-1185">Reference proteome</keyword>
<sequence>MWDSAVRWTFAADPDPKLDEPAHETSVSASTKSKPKRKTRTTDAHDFTTLRPTPHQPRGVPSLLVQKGKSEPVVSVPDPAICGSAVLVKGDALNTLATMASPAMASPGSVSSISSLSSPPDSPLDSPSRSPSPAAPSPPSPPESATLAPTSPQNPTSDDKPDTAAIRPEIDAMQPPPYPDPDPVTEAFLAPMKTQLEKLRLSTASAAPTPNMRAYFPSMKSHLQLLRERLEPVGAFIVQEVEKLERGGGAVEMRVCHHIARHHWPLPPTPGEATHLRIHEMYRNALFKRAHLALRPPPPQTQPQPHPIPPPRTPPLDEDSADDMPALEPAAAPFTKSAKNKLSSSVMKLTKLLHKDKGKDDAAKQGKDTHDDDNSSVD</sequence>